<evidence type="ECO:0000313" key="2">
    <source>
        <dbReference type="Proteomes" id="UP000251889"/>
    </source>
</evidence>
<organism evidence="1 2">
    <name type="scientific">Pseudochryseolinea flava</name>
    <dbReference type="NCBI Taxonomy" id="2059302"/>
    <lineage>
        <taxon>Bacteria</taxon>
        <taxon>Pseudomonadati</taxon>
        <taxon>Bacteroidota</taxon>
        <taxon>Cytophagia</taxon>
        <taxon>Cytophagales</taxon>
        <taxon>Fulvivirgaceae</taxon>
        <taxon>Pseudochryseolinea</taxon>
    </lineage>
</organism>
<keyword evidence="2" id="KW-1185">Reference proteome</keyword>
<dbReference type="RefSeq" id="WP_112748150.1">
    <property type="nucleotide sequence ID" value="NZ_QMFY01000009.1"/>
</dbReference>
<dbReference type="EMBL" id="QMFY01000009">
    <property type="protein sequence ID" value="RAV99804.1"/>
    <property type="molecule type" value="Genomic_DNA"/>
</dbReference>
<protein>
    <submittedName>
        <fullName evidence="1">Uncharacterized protein</fullName>
    </submittedName>
</protein>
<proteinExistence type="predicted"/>
<name>A0A364XZJ4_9BACT</name>
<dbReference type="Proteomes" id="UP000251889">
    <property type="component" value="Unassembled WGS sequence"/>
</dbReference>
<evidence type="ECO:0000313" key="1">
    <source>
        <dbReference type="EMBL" id="RAV99804.1"/>
    </source>
</evidence>
<comment type="caution">
    <text evidence="1">The sequence shown here is derived from an EMBL/GenBank/DDBJ whole genome shotgun (WGS) entry which is preliminary data.</text>
</comment>
<sequence length="530" mass="61348">MNLRYLVRRTDTSISCVCLLICSLLTFGLSAQVSQPHRYERLHKNSDDNFHVISLKEDGIALFRERDKYKNNNKLYELILLDTTLQEKKSVELEVKERYRLVGYEVTSTQLYFLFRYGESTKGEFECVEVTLSNGNVAKFNIKPDFEFRLSHFSQVDRSLILGGYINNEPAILLFDVSSALLKVVPGFFQKDTELVDLRVNQNSTFNTVTIDRGTRGDRKLTFKTFDSNGKILIEDVVPIDENISVQNGLTSTLENEDLLVFGNWGEKNSKQSKGFYSLKIDPFNDQKIKYVDFGQFQHFLEYLNPKRVARLKEISKEDKSDGKIPSFSAYVMPYRLVEKPEGYLLLAEVYTPNSNINPYYTGPYYYSPYYYGPAMGYGPYFRSRPYAPGPNDNRTNTSIRTNQSAVISFNNSGEVRWDQSYKLEDIDLPSTEQASDFLVTKNSVFLVYKKEFDIKVKAIDLPDDNTEEITEKIKPSENGDEIRDEEENEGGVRFWYGNNLYVWGLQTIRNLSKEDRVRDVFYINKVTVK</sequence>
<accession>A0A364XZJ4</accession>
<dbReference type="OrthoDB" id="1059469at2"/>
<reference evidence="1 2" key="1">
    <citation type="submission" date="2018-06" db="EMBL/GenBank/DDBJ databases">
        <title>Chryseolinea flavus sp. nov., a member of the phylum Bacteroidetes isolated from soil.</title>
        <authorList>
            <person name="Li Y."/>
            <person name="Wang J."/>
        </authorList>
    </citation>
    <scope>NUCLEOTIDE SEQUENCE [LARGE SCALE GENOMIC DNA]</scope>
    <source>
        <strain evidence="1 2">SDU1-6</strain>
    </source>
</reference>
<gene>
    <name evidence="1" type="ORF">DQQ10_17320</name>
</gene>
<dbReference type="AlphaFoldDB" id="A0A364XZJ4"/>